<evidence type="ECO:0000256" key="1">
    <source>
        <dbReference type="ARBA" id="ARBA00010244"/>
    </source>
</evidence>
<dbReference type="Proteomes" id="UP001203338">
    <property type="component" value="Unassembled WGS sequence"/>
</dbReference>
<comment type="similarity">
    <text evidence="1">Belongs to the LcrH/SycD chaperone family.</text>
</comment>
<dbReference type="SUPFAM" id="SSF48452">
    <property type="entry name" value="TPR-like"/>
    <property type="match status" value="1"/>
</dbReference>
<dbReference type="RefSeq" id="WP_249700467.1">
    <property type="nucleotide sequence ID" value="NZ_JAMFLX010000020.1"/>
</dbReference>
<dbReference type="EMBL" id="JAMFLX010000020">
    <property type="protein sequence ID" value="MCL6271113.1"/>
    <property type="molecule type" value="Genomic_DNA"/>
</dbReference>
<dbReference type="Pfam" id="PF07720">
    <property type="entry name" value="TPR_3"/>
    <property type="match status" value="1"/>
</dbReference>
<dbReference type="InterPro" id="IPR011990">
    <property type="entry name" value="TPR-like_helical_dom_sf"/>
</dbReference>
<name>A0ABT0PIB2_9GAMM</name>
<evidence type="ECO:0000313" key="3">
    <source>
        <dbReference type="Proteomes" id="UP001203338"/>
    </source>
</evidence>
<protein>
    <submittedName>
        <fullName evidence="2">Tetratricopeptide repeat protein</fullName>
    </submittedName>
</protein>
<dbReference type="PRINTS" id="PR01595">
    <property type="entry name" value="SYCDCHAPRONE"/>
</dbReference>
<dbReference type="InterPro" id="IPR005415">
    <property type="entry name" value="T3SS_Ca_resp_chp_LcrH/SycD"/>
</dbReference>
<comment type="caution">
    <text evidence="2">The sequence shown here is derived from an EMBL/GenBank/DDBJ whole genome shotgun (WGS) entry which is preliminary data.</text>
</comment>
<accession>A0ABT0PIB2</accession>
<dbReference type="Gene3D" id="1.25.40.10">
    <property type="entry name" value="Tetratricopeptide repeat domain"/>
    <property type="match status" value="1"/>
</dbReference>
<reference evidence="2 3" key="1">
    <citation type="submission" date="2022-05" db="EMBL/GenBank/DDBJ databases">
        <authorList>
            <person name="Park J.-S."/>
        </authorList>
    </citation>
    <scope>NUCLEOTIDE SEQUENCE [LARGE SCALE GENOMIC DNA]</scope>
    <source>
        <strain evidence="2 3">2012CJ34-2</strain>
    </source>
</reference>
<dbReference type="InterPro" id="IPR011716">
    <property type="entry name" value="TPR-3"/>
</dbReference>
<keyword evidence="3" id="KW-1185">Reference proteome</keyword>
<dbReference type="Pfam" id="PF14559">
    <property type="entry name" value="TPR_19"/>
    <property type="match status" value="1"/>
</dbReference>
<proteinExistence type="inferred from homology"/>
<evidence type="ECO:0000313" key="2">
    <source>
        <dbReference type="EMBL" id="MCL6271113.1"/>
    </source>
</evidence>
<organism evidence="2 3">
    <name type="scientific">Parendozoicomonas callyspongiae</name>
    <dbReference type="NCBI Taxonomy" id="2942213"/>
    <lineage>
        <taxon>Bacteria</taxon>
        <taxon>Pseudomonadati</taxon>
        <taxon>Pseudomonadota</taxon>
        <taxon>Gammaproteobacteria</taxon>
        <taxon>Oceanospirillales</taxon>
        <taxon>Endozoicomonadaceae</taxon>
        <taxon>Parendozoicomonas</taxon>
    </lineage>
</organism>
<gene>
    <name evidence="2" type="ORF">M3P05_14400</name>
</gene>
<sequence>MSALRDVLGALGGDHHLLGKLQDGVSIGQFKHVDQDLLESIYALAFNLYQAGDYEKARQVFLYLSFHDHTDARFLSGFGASCFRTGNLEQAGMVLKSAVEMDALDPGPALNLAHTYDALGQPEQARDALLQVMARSAKSSEYKPLAQIASNMMDRLAPPAGE</sequence>